<comment type="caution">
    <text evidence="1">The sequence shown here is derived from an EMBL/GenBank/DDBJ whole genome shotgun (WGS) entry which is preliminary data.</text>
</comment>
<accession>A0A8H3VWY5</accession>
<dbReference type="Proteomes" id="UP000434172">
    <property type="component" value="Unassembled WGS sequence"/>
</dbReference>
<gene>
    <name evidence="1" type="ORF">GQ607_017761</name>
</gene>
<evidence type="ECO:0000313" key="2">
    <source>
        <dbReference type="Proteomes" id="UP000434172"/>
    </source>
</evidence>
<proteinExistence type="predicted"/>
<reference evidence="1 2" key="1">
    <citation type="submission" date="2019-12" db="EMBL/GenBank/DDBJ databases">
        <title>A genome sequence resource for the geographically widespread anthracnose pathogen Colletotrichum asianum.</title>
        <authorList>
            <person name="Meng Y."/>
        </authorList>
    </citation>
    <scope>NUCLEOTIDE SEQUENCE [LARGE SCALE GENOMIC DNA]</scope>
    <source>
        <strain evidence="1 2">ICMP 18580</strain>
    </source>
</reference>
<name>A0A8H3VWY5_9PEZI</name>
<organism evidence="1 2">
    <name type="scientific">Colletotrichum asianum</name>
    <dbReference type="NCBI Taxonomy" id="702518"/>
    <lineage>
        <taxon>Eukaryota</taxon>
        <taxon>Fungi</taxon>
        <taxon>Dikarya</taxon>
        <taxon>Ascomycota</taxon>
        <taxon>Pezizomycotina</taxon>
        <taxon>Sordariomycetes</taxon>
        <taxon>Hypocreomycetidae</taxon>
        <taxon>Glomerellales</taxon>
        <taxon>Glomerellaceae</taxon>
        <taxon>Colletotrichum</taxon>
        <taxon>Colletotrichum gloeosporioides species complex</taxon>
    </lineage>
</organism>
<evidence type="ECO:0000313" key="1">
    <source>
        <dbReference type="EMBL" id="KAF0315006.1"/>
    </source>
</evidence>
<keyword evidence="2" id="KW-1185">Reference proteome</keyword>
<dbReference type="EMBL" id="WOWK01000249">
    <property type="protein sequence ID" value="KAF0315006.1"/>
    <property type="molecule type" value="Genomic_DNA"/>
</dbReference>
<dbReference type="AlphaFoldDB" id="A0A8H3VWY5"/>
<protein>
    <submittedName>
        <fullName evidence="1">Uncharacterized protein</fullName>
    </submittedName>
</protein>
<sequence>MASIFPDELATVSTSEQAAFTIDAGRHLPRHAAHQLVSSMTRTVDVKIALAESTRLDELILDLRPSDRLVVVAGTSSYMDGWLLIDVNPGVWTTNYFVDYIPSNDADPRPAIQNAKGILAMLGDNTETLTVHLNRTTDRTYAAIWMQPARGLDLCPGCRACSVGCDSAVGRHPWMTTLALCLERLNGLTLEEHVDFSKLRDLFCWQLLTSVYDAPHEILQTNNETLKLQSKLEFLRNWHRYNMRLRKVLHHRFSVRALSITTTILCQQSQNPLDPTNDNLQHSLEDHIDDAVSLRDALGKEDKWSESLSPYVAAIMSRLVLRYAAESFLTEYRLSRGC</sequence>